<name>A0A645BXF9_9ZZZZ</name>
<comment type="caution">
    <text evidence="2">The sequence shown here is derived from an EMBL/GenBank/DDBJ whole genome shotgun (WGS) entry which is preliminary data.</text>
</comment>
<feature type="compositionally biased region" description="Polar residues" evidence="1">
    <location>
        <begin position="53"/>
        <end position="70"/>
    </location>
</feature>
<dbReference type="EMBL" id="VSSQ01023341">
    <property type="protein sequence ID" value="MPM70206.1"/>
    <property type="molecule type" value="Genomic_DNA"/>
</dbReference>
<dbReference type="Gene3D" id="3.40.50.300">
    <property type="entry name" value="P-loop containing nucleotide triphosphate hydrolases"/>
    <property type="match status" value="1"/>
</dbReference>
<dbReference type="Pfam" id="PF13481">
    <property type="entry name" value="AAA_25"/>
    <property type="match status" value="1"/>
</dbReference>
<protein>
    <submittedName>
        <fullName evidence="2">Uncharacterized protein</fullName>
    </submittedName>
</protein>
<sequence>MIVIDALYKALPAAVDENSNGQITAIYNLLDGYARQMKSAIILVHHTSKGNQANKSVTDLGSGAGAQSRSPDTHLTLRTNEEEGVASVYCCVRSFPPVGPFCLRKSGNNLWELAPDCSPENLDGRASAEPTQLGKMRRTPVEDVADMIIENVHELNLPLSKTLMVEKVREACNTSKDKASAAILYLLNSGYLEERRGDSKSHQQAMKCVYFGPNSPMYEPPVSTKACFRAAQI</sequence>
<evidence type="ECO:0000256" key="1">
    <source>
        <dbReference type="SAM" id="MobiDB-lite"/>
    </source>
</evidence>
<feature type="region of interest" description="Disordered" evidence="1">
    <location>
        <begin position="53"/>
        <end position="72"/>
    </location>
</feature>
<gene>
    <name evidence="2" type="ORF">SDC9_117159</name>
</gene>
<accession>A0A645BXF9</accession>
<evidence type="ECO:0000313" key="2">
    <source>
        <dbReference type="EMBL" id="MPM70206.1"/>
    </source>
</evidence>
<proteinExistence type="predicted"/>
<dbReference type="AlphaFoldDB" id="A0A645BXF9"/>
<dbReference type="InterPro" id="IPR027417">
    <property type="entry name" value="P-loop_NTPase"/>
</dbReference>
<reference evidence="2" key="1">
    <citation type="submission" date="2019-08" db="EMBL/GenBank/DDBJ databases">
        <authorList>
            <person name="Kucharzyk K."/>
            <person name="Murdoch R.W."/>
            <person name="Higgins S."/>
            <person name="Loffler F."/>
        </authorList>
    </citation>
    <scope>NUCLEOTIDE SEQUENCE</scope>
</reference>
<organism evidence="2">
    <name type="scientific">bioreactor metagenome</name>
    <dbReference type="NCBI Taxonomy" id="1076179"/>
    <lineage>
        <taxon>unclassified sequences</taxon>
        <taxon>metagenomes</taxon>
        <taxon>ecological metagenomes</taxon>
    </lineage>
</organism>